<protein>
    <submittedName>
        <fullName evidence="2">Uncharacterized protein</fullName>
    </submittedName>
</protein>
<feature type="region of interest" description="Disordered" evidence="1">
    <location>
        <begin position="1"/>
        <end position="20"/>
    </location>
</feature>
<name>A0AAD2D0I7_EUPCR</name>
<accession>A0AAD2D0I7</accession>
<sequence>MNAKRPQEVQNTNKLKNKDASKIKEFVAHLEQRSKLQDKIQKLRMKKQRITKLMNYASQESIPSSSSQLNMSSESGDIDLKDKVMSQENVSGIPLGSECAYTFSLQANPASLPPSAQAQNDQICSKIKDVLNQIDNKLLQE</sequence>
<dbReference type="EMBL" id="CAMPGE010018049">
    <property type="protein sequence ID" value="CAI2376489.1"/>
    <property type="molecule type" value="Genomic_DNA"/>
</dbReference>
<evidence type="ECO:0000256" key="1">
    <source>
        <dbReference type="SAM" id="MobiDB-lite"/>
    </source>
</evidence>
<reference evidence="2" key="1">
    <citation type="submission" date="2023-07" db="EMBL/GenBank/DDBJ databases">
        <authorList>
            <consortium name="AG Swart"/>
            <person name="Singh M."/>
            <person name="Singh A."/>
            <person name="Seah K."/>
            <person name="Emmerich C."/>
        </authorList>
    </citation>
    <scope>NUCLEOTIDE SEQUENCE</scope>
    <source>
        <strain evidence="2">DP1</strain>
    </source>
</reference>
<dbReference type="Proteomes" id="UP001295684">
    <property type="component" value="Unassembled WGS sequence"/>
</dbReference>
<evidence type="ECO:0000313" key="3">
    <source>
        <dbReference type="Proteomes" id="UP001295684"/>
    </source>
</evidence>
<comment type="caution">
    <text evidence="2">The sequence shown here is derived from an EMBL/GenBank/DDBJ whole genome shotgun (WGS) entry which is preliminary data.</text>
</comment>
<proteinExistence type="predicted"/>
<evidence type="ECO:0000313" key="2">
    <source>
        <dbReference type="EMBL" id="CAI2376489.1"/>
    </source>
</evidence>
<organism evidence="2 3">
    <name type="scientific">Euplotes crassus</name>
    <dbReference type="NCBI Taxonomy" id="5936"/>
    <lineage>
        <taxon>Eukaryota</taxon>
        <taxon>Sar</taxon>
        <taxon>Alveolata</taxon>
        <taxon>Ciliophora</taxon>
        <taxon>Intramacronucleata</taxon>
        <taxon>Spirotrichea</taxon>
        <taxon>Hypotrichia</taxon>
        <taxon>Euplotida</taxon>
        <taxon>Euplotidae</taxon>
        <taxon>Moneuplotes</taxon>
    </lineage>
</organism>
<keyword evidence="3" id="KW-1185">Reference proteome</keyword>
<dbReference type="AlphaFoldDB" id="A0AAD2D0I7"/>
<gene>
    <name evidence="2" type="ORF">ECRASSUSDP1_LOCUS17859</name>
</gene>